<protein>
    <submittedName>
        <fullName evidence="2">PadR family transcriptional regulator</fullName>
    </submittedName>
</protein>
<dbReference type="InterPro" id="IPR052509">
    <property type="entry name" value="Metal_resp_DNA-bind_regulator"/>
</dbReference>
<evidence type="ECO:0000313" key="3">
    <source>
        <dbReference type="Proteomes" id="UP000515312"/>
    </source>
</evidence>
<name>A0A7G8BCW8_9BACT</name>
<dbReference type="PANTHER" id="PTHR33169">
    <property type="entry name" value="PADR-FAMILY TRANSCRIPTIONAL REGULATOR"/>
    <property type="match status" value="1"/>
</dbReference>
<gene>
    <name evidence="2" type="ORF">H7849_14555</name>
</gene>
<dbReference type="PANTHER" id="PTHR33169:SF14">
    <property type="entry name" value="TRANSCRIPTIONAL REGULATOR RV3488"/>
    <property type="match status" value="1"/>
</dbReference>
<dbReference type="AlphaFoldDB" id="A0A7G8BCW8"/>
<dbReference type="RefSeq" id="WP_186740260.1">
    <property type="nucleotide sequence ID" value="NZ_CP060394.1"/>
</dbReference>
<dbReference type="InterPro" id="IPR036388">
    <property type="entry name" value="WH-like_DNA-bd_sf"/>
</dbReference>
<dbReference type="InterPro" id="IPR005149">
    <property type="entry name" value="Tscrpt_reg_PadR_N"/>
</dbReference>
<proteinExistence type="predicted"/>
<dbReference type="KEGG" id="adin:H7849_14555"/>
<dbReference type="NCBIfam" id="TIGR03433">
    <property type="entry name" value="padR_acidobact"/>
    <property type="match status" value="1"/>
</dbReference>
<dbReference type="InterPro" id="IPR017799">
    <property type="entry name" value="Tscrpt_reg_PadR_acidobac-type"/>
</dbReference>
<dbReference type="Pfam" id="PF03551">
    <property type="entry name" value="PadR"/>
    <property type="match status" value="1"/>
</dbReference>
<dbReference type="Gene3D" id="1.10.10.10">
    <property type="entry name" value="Winged helix-like DNA-binding domain superfamily/Winged helix DNA-binding domain"/>
    <property type="match status" value="1"/>
</dbReference>
<organism evidence="2 3">
    <name type="scientific">Alloacidobacterium dinghuense</name>
    <dbReference type="NCBI Taxonomy" id="2763107"/>
    <lineage>
        <taxon>Bacteria</taxon>
        <taxon>Pseudomonadati</taxon>
        <taxon>Acidobacteriota</taxon>
        <taxon>Terriglobia</taxon>
        <taxon>Terriglobales</taxon>
        <taxon>Acidobacteriaceae</taxon>
        <taxon>Alloacidobacterium</taxon>
    </lineage>
</organism>
<dbReference type="Proteomes" id="UP000515312">
    <property type="component" value="Chromosome"/>
</dbReference>
<evidence type="ECO:0000313" key="2">
    <source>
        <dbReference type="EMBL" id="QNI30388.1"/>
    </source>
</evidence>
<dbReference type="InterPro" id="IPR036390">
    <property type="entry name" value="WH_DNA-bd_sf"/>
</dbReference>
<keyword evidence="3" id="KW-1185">Reference proteome</keyword>
<reference evidence="2 3" key="1">
    <citation type="submission" date="2020-08" db="EMBL/GenBank/DDBJ databases">
        <title>Edaphobacter telluris sp. nov. and Acidobacterium dinghuensis sp. nov., two acidobacteria isolated from forest soil.</title>
        <authorList>
            <person name="Fu J."/>
            <person name="Qiu L."/>
        </authorList>
    </citation>
    <scope>NUCLEOTIDE SEQUENCE [LARGE SCALE GENOMIC DNA]</scope>
    <source>
        <strain evidence="2">4Y35</strain>
    </source>
</reference>
<feature type="domain" description="Transcription regulator PadR N-terminal" evidence="1">
    <location>
        <begin position="19"/>
        <end position="92"/>
    </location>
</feature>
<evidence type="ECO:0000259" key="1">
    <source>
        <dbReference type="Pfam" id="PF03551"/>
    </source>
</evidence>
<accession>A0A7G8BCW8</accession>
<sequence>MKRPPEAGDILQGTLDMLILRTLVMGPAHGHTIAEVIEHTSENALEVEQGSLYPALHRLEDRGMVSSQWGVSENNRRAKFYQLTSKGKRELNAATGRWRRMTRAIGLILGESHE</sequence>
<dbReference type="EMBL" id="CP060394">
    <property type="protein sequence ID" value="QNI30388.1"/>
    <property type="molecule type" value="Genomic_DNA"/>
</dbReference>
<dbReference type="SUPFAM" id="SSF46785">
    <property type="entry name" value="Winged helix' DNA-binding domain"/>
    <property type="match status" value="1"/>
</dbReference>